<organism evidence="1 2">
    <name type="scientific">Microvirga flocculans</name>
    <dbReference type="NCBI Taxonomy" id="217168"/>
    <lineage>
        <taxon>Bacteria</taxon>
        <taxon>Pseudomonadati</taxon>
        <taxon>Pseudomonadota</taxon>
        <taxon>Alphaproteobacteria</taxon>
        <taxon>Hyphomicrobiales</taxon>
        <taxon>Methylobacteriaceae</taxon>
        <taxon>Microvirga</taxon>
    </lineage>
</organism>
<dbReference type="InterPro" id="IPR007460">
    <property type="entry name" value="BrnT_toxin"/>
</dbReference>
<accession>A0A7W6N9Q9</accession>
<name>A0A7W6N9Q9_9HYPH</name>
<proteinExistence type="predicted"/>
<keyword evidence="2" id="KW-1185">Reference proteome</keyword>
<dbReference type="Proteomes" id="UP000519439">
    <property type="component" value="Unassembled WGS sequence"/>
</dbReference>
<evidence type="ECO:0000313" key="2">
    <source>
        <dbReference type="Proteomes" id="UP000519439"/>
    </source>
</evidence>
<dbReference type="RefSeq" id="WP_027316036.1">
    <property type="nucleotide sequence ID" value="NZ_JACIDC010000018.1"/>
</dbReference>
<dbReference type="Pfam" id="PF04365">
    <property type="entry name" value="BrnT_toxin"/>
    <property type="match status" value="1"/>
</dbReference>
<protein>
    <recommendedName>
        <fullName evidence="3">BrnT family toxin</fullName>
    </recommendedName>
</protein>
<dbReference type="EMBL" id="JACIDC010000018">
    <property type="protein sequence ID" value="MBB4041987.1"/>
    <property type="molecule type" value="Genomic_DNA"/>
</dbReference>
<dbReference type="InterPro" id="IPR038573">
    <property type="entry name" value="BrnT_sf"/>
</dbReference>
<dbReference type="AlphaFoldDB" id="A0A7W6N9Q9"/>
<sequence length="87" mass="10027">MKIDFDIAKSLRNAVKRGLPFDLVEGFDWNTALVVEDLRSDYPERRFQALGLIGNKLHMVVFTPIEGGVRVISLRAASRKERSRWPR</sequence>
<reference evidence="1 2" key="1">
    <citation type="submission" date="2020-08" db="EMBL/GenBank/DDBJ databases">
        <title>Genomic Encyclopedia of Type Strains, Phase IV (KMG-IV): sequencing the most valuable type-strain genomes for metagenomic binning, comparative biology and taxonomic classification.</title>
        <authorList>
            <person name="Goeker M."/>
        </authorList>
    </citation>
    <scope>NUCLEOTIDE SEQUENCE [LARGE SCALE GENOMIC DNA]</scope>
    <source>
        <strain evidence="1 2">DSM 15743</strain>
    </source>
</reference>
<evidence type="ECO:0008006" key="3">
    <source>
        <dbReference type="Google" id="ProtNLM"/>
    </source>
</evidence>
<comment type="caution">
    <text evidence="1">The sequence shown here is derived from an EMBL/GenBank/DDBJ whole genome shotgun (WGS) entry which is preliminary data.</text>
</comment>
<gene>
    <name evidence="1" type="ORF">GGR34_003672</name>
</gene>
<evidence type="ECO:0000313" key="1">
    <source>
        <dbReference type="EMBL" id="MBB4041987.1"/>
    </source>
</evidence>
<dbReference type="Gene3D" id="3.10.450.530">
    <property type="entry name" value="Ribonuclease toxin, BrnT, of type II toxin-antitoxin system"/>
    <property type="match status" value="1"/>
</dbReference>